<protein>
    <submittedName>
        <fullName evidence="1">Uncharacterized protein</fullName>
    </submittedName>
</protein>
<dbReference type="Proteomes" id="UP000037269">
    <property type="component" value="Unassembled WGS sequence"/>
</dbReference>
<accession>A0A0D1VDI5</accession>
<dbReference type="EMBL" id="FNED01000009">
    <property type="protein sequence ID" value="SDI93081.1"/>
    <property type="molecule type" value="Genomic_DNA"/>
</dbReference>
<sequence length="90" mass="10366">MAYNPKLDWKYNNDVTESDANRWERGIYDAHLMLSEHAAAIAALQIDVKSVKDALFNNFTDNIFTENLDTLTDVQVISGWYDEVNKRLVV</sequence>
<evidence type="ECO:0000313" key="3">
    <source>
        <dbReference type="Proteomes" id="UP000037269"/>
    </source>
</evidence>
<reference evidence="1 3" key="1">
    <citation type="submission" date="2015-07" db="EMBL/GenBank/DDBJ databases">
        <title>Fjat-14205 dsm 2895.</title>
        <authorList>
            <person name="Liu B."/>
            <person name="Wang J."/>
            <person name="Zhu Y."/>
            <person name="Liu G."/>
            <person name="Chen Q."/>
            <person name="Chen Z."/>
            <person name="Lan J."/>
            <person name="Che J."/>
            <person name="Ge C."/>
            <person name="Shi H."/>
            <person name="Pan Z."/>
            <person name="Liu X."/>
        </authorList>
    </citation>
    <scope>NUCLEOTIDE SEQUENCE [LARGE SCALE GENOMIC DNA]</scope>
    <source>
        <strain evidence="1 3">DSM 2895</strain>
    </source>
</reference>
<dbReference type="GeneID" id="42304511"/>
<dbReference type="AlphaFoldDB" id="A0A0D1VDI5"/>
<dbReference type="EMBL" id="LGUG01000004">
    <property type="protein sequence ID" value="KON94891.1"/>
    <property type="molecule type" value="Genomic_DNA"/>
</dbReference>
<dbReference type="Proteomes" id="UP000182836">
    <property type="component" value="Unassembled WGS sequence"/>
</dbReference>
<dbReference type="OrthoDB" id="2667186at2"/>
<evidence type="ECO:0000313" key="4">
    <source>
        <dbReference type="Proteomes" id="UP000182836"/>
    </source>
</evidence>
<gene>
    <name evidence="1" type="ORF">AF333_04725</name>
    <name evidence="2" type="ORF">SAMN04487909_109132</name>
</gene>
<dbReference type="PATRIC" id="fig|47500.8.peg.5442"/>
<name>A0A0D1VDI5_ANEMI</name>
<reference evidence="2 4" key="2">
    <citation type="submission" date="2016-10" db="EMBL/GenBank/DDBJ databases">
        <authorList>
            <person name="de Groot N.N."/>
        </authorList>
    </citation>
    <scope>NUCLEOTIDE SEQUENCE [LARGE SCALE GENOMIC DNA]</scope>
    <source>
        <strain evidence="2 4">DSM 2895</strain>
    </source>
</reference>
<proteinExistence type="predicted"/>
<keyword evidence="3" id="KW-1185">Reference proteome</keyword>
<dbReference type="RefSeq" id="WP_043065031.1">
    <property type="nucleotide sequence ID" value="NZ_CCMI01000032.1"/>
</dbReference>
<organism evidence="1 3">
    <name type="scientific">Aneurinibacillus migulanus</name>
    <name type="common">Bacillus migulanus</name>
    <dbReference type="NCBI Taxonomy" id="47500"/>
    <lineage>
        <taxon>Bacteria</taxon>
        <taxon>Bacillati</taxon>
        <taxon>Bacillota</taxon>
        <taxon>Bacilli</taxon>
        <taxon>Bacillales</taxon>
        <taxon>Paenibacillaceae</taxon>
        <taxon>Aneurinibacillus group</taxon>
        <taxon>Aneurinibacillus</taxon>
    </lineage>
</organism>
<evidence type="ECO:0000313" key="2">
    <source>
        <dbReference type="EMBL" id="SDI93081.1"/>
    </source>
</evidence>
<evidence type="ECO:0000313" key="1">
    <source>
        <dbReference type="EMBL" id="KON94891.1"/>
    </source>
</evidence>
<dbReference type="STRING" id="47500.AF333_04725"/>